<dbReference type="SUPFAM" id="SSF74853">
    <property type="entry name" value="Lamin A/C globular tail domain"/>
    <property type="match status" value="1"/>
</dbReference>
<evidence type="ECO:0000313" key="2">
    <source>
        <dbReference type="EMBL" id="QDL07689.1"/>
    </source>
</evidence>
<dbReference type="EMBL" id="CP030118">
    <property type="protein sequence ID" value="QDL07689.1"/>
    <property type="molecule type" value="Genomic_DNA"/>
</dbReference>
<dbReference type="Gene3D" id="2.60.40.1260">
    <property type="entry name" value="Lamin Tail domain"/>
    <property type="match status" value="1"/>
</dbReference>
<name>A0A856MC64_9CYAN</name>
<dbReference type="AlphaFoldDB" id="A0A856MC64"/>
<evidence type="ECO:0000313" key="3">
    <source>
        <dbReference type="Proteomes" id="UP000503129"/>
    </source>
</evidence>
<dbReference type="RefSeq" id="WP_171975765.1">
    <property type="nucleotide sequence ID" value="NZ_CAWOXK010000001.1"/>
</dbReference>
<feature type="domain" description="LTD" evidence="1">
    <location>
        <begin position="196"/>
        <end position="311"/>
    </location>
</feature>
<evidence type="ECO:0000259" key="1">
    <source>
        <dbReference type="PROSITE" id="PS51841"/>
    </source>
</evidence>
<dbReference type="Proteomes" id="UP000503129">
    <property type="component" value="Chromosome"/>
</dbReference>
<dbReference type="InterPro" id="IPR036415">
    <property type="entry name" value="Lamin_tail_dom_sf"/>
</dbReference>
<sequence length="464" mass="51677">MNKKLGKILLANDASTLSNLGFEKSPDAAIFATNIANWFTGGRPGKFHSYLDPDLAESESALAQTMTKAGHRWTVGYDIPEDVDGIFSHDTCIWDRLTDLFEAGGNVYLAAETENEDYAEAYNFNWFLWEVGLQFHERYNGISGNQPINSDHPIFAGVKSLYQRNGSSIIDFQPDEQANQILVRSPDGEGLYAILDLSNATPHVRISRIFSDESVKSTEADEYIAIVNEGLVDIDISGWKIQSINRNQEFCFPTGAVLKRGTECRVYTNEVHPESGGFSFGSKRSVWNNSSDEGRLYDEKGNLMSSYAYTEQSQKLSDLTKSLGLDNLILEADPEAIKTQKALGGQVTFEEALHEAYYSFVGFAGDDTKEGSVTKVIAANAAAVGVPYAYFNGDHEPSSYHYMQKPTTKITLCTQQTPMLPTEGESIEANWIFMLQIPELNTVHWAIIDREGEEEVYNYGRKLS</sequence>
<proteinExistence type="predicted"/>
<keyword evidence="3" id="KW-1185">Reference proteome</keyword>
<dbReference type="InterPro" id="IPR001322">
    <property type="entry name" value="Lamin_tail_dom"/>
</dbReference>
<dbReference type="KEGG" id="bsen:DP114_07060"/>
<protein>
    <recommendedName>
        <fullName evidence="1">LTD domain-containing protein</fullName>
    </recommendedName>
</protein>
<dbReference type="PROSITE" id="PS51841">
    <property type="entry name" value="LTD"/>
    <property type="match status" value="1"/>
</dbReference>
<accession>A0A856MC64</accession>
<organism evidence="2 3">
    <name type="scientific">Brasilonema sennae CENA114</name>
    <dbReference type="NCBI Taxonomy" id="415709"/>
    <lineage>
        <taxon>Bacteria</taxon>
        <taxon>Bacillati</taxon>
        <taxon>Cyanobacteriota</taxon>
        <taxon>Cyanophyceae</taxon>
        <taxon>Nostocales</taxon>
        <taxon>Scytonemataceae</taxon>
        <taxon>Brasilonema</taxon>
        <taxon>Bromeliae group (in: Brasilonema)</taxon>
    </lineage>
</organism>
<dbReference type="Pfam" id="PF00932">
    <property type="entry name" value="LTD"/>
    <property type="match status" value="1"/>
</dbReference>
<reference evidence="2 3" key="1">
    <citation type="submission" date="2018-06" db="EMBL/GenBank/DDBJ databases">
        <title>Comparative genomics of Brasilonema spp. strains.</title>
        <authorList>
            <person name="Alvarenga D.O."/>
            <person name="Fiore M.F."/>
            <person name="Varani A.M."/>
        </authorList>
    </citation>
    <scope>NUCLEOTIDE SEQUENCE [LARGE SCALE GENOMIC DNA]</scope>
    <source>
        <strain evidence="2 3">CENA114</strain>
    </source>
</reference>
<gene>
    <name evidence="2" type="ORF">DP114_07060</name>
</gene>